<dbReference type="InterPro" id="IPR027417">
    <property type="entry name" value="P-loop_NTPase"/>
</dbReference>
<protein>
    <submittedName>
        <fullName evidence="2">ATPase</fullName>
    </submittedName>
</protein>
<accession>A0A549YAB1</accession>
<dbReference type="EMBL" id="VJMZ01000003">
    <property type="protein sequence ID" value="TRM08813.1"/>
    <property type="molecule type" value="Genomic_DNA"/>
</dbReference>
<proteinExistence type="predicted"/>
<feature type="domain" description="Zona occludens toxin N-terminal" evidence="1">
    <location>
        <begin position="53"/>
        <end position="146"/>
    </location>
</feature>
<evidence type="ECO:0000259" key="1">
    <source>
        <dbReference type="Pfam" id="PF05707"/>
    </source>
</evidence>
<comment type="caution">
    <text evidence="2">The sequence shown here is derived from an EMBL/GenBank/DDBJ whole genome shotgun (WGS) entry which is preliminary data.</text>
</comment>
<reference evidence="2 3" key="1">
    <citation type="submission" date="2019-07" db="EMBL/GenBank/DDBJ databases">
        <title>Genomic analysis of Lentibacillus sp. NKC851-2.</title>
        <authorList>
            <person name="Oh Y.J."/>
        </authorList>
    </citation>
    <scope>NUCLEOTIDE SEQUENCE [LARGE SCALE GENOMIC DNA]</scope>
    <source>
        <strain evidence="2 3">NKC851-2</strain>
    </source>
</reference>
<organism evidence="2 3">
    <name type="scientific">Lentibacillus cibarius</name>
    <dbReference type="NCBI Taxonomy" id="2583219"/>
    <lineage>
        <taxon>Bacteria</taxon>
        <taxon>Bacillati</taxon>
        <taxon>Bacillota</taxon>
        <taxon>Bacilli</taxon>
        <taxon>Bacillales</taxon>
        <taxon>Bacillaceae</taxon>
        <taxon>Lentibacillus</taxon>
    </lineage>
</organism>
<dbReference type="Gene3D" id="3.40.50.300">
    <property type="entry name" value="P-loop containing nucleotide triphosphate hydrolases"/>
    <property type="match status" value="1"/>
</dbReference>
<dbReference type="Proteomes" id="UP000319280">
    <property type="component" value="Unassembled WGS sequence"/>
</dbReference>
<name>A0A549YAB1_9BACI</name>
<evidence type="ECO:0000313" key="2">
    <source>
        <dbReference type="EMBL" id="TRM08813.1"/>
    </source>
</evidence>
<sequence length="212" mass="24814">MAHHIFIQGGLGSGKTFMMSLLAHYWKQKTEKNGGHVSLFSNYELADSFPMTHYTDWYKVAEAQGSIICWDEAQMAFSNRKWSKYGQGIATEVLMFTRKMQSVQIYCSPSINNVDSRIRQIVEILITMRKVGNSGFQLHFKDYQTGQFMHTQFIPMWKAKRVFKLQLYDTFNMVHSFPLPSTEKQGNEFFENLHDIHNTARGANKWKQETYR</sequence>
<gene>
    <name evidence="2" type="ORF">FH966_16700</name>
</gene>
<dbReference type="InterPro" id="IPR008900">
    <property type="entry name" value="Zot_N"/>
</dbReference>
<evidence type="ECO:0000313" key="3">
    <source>
        <dbReference type="Proteomes" id="UP000319280"/>
    </source>
</evidence>
<dbReference type="AlphaFoldDB" id="A0A549YAB1"/>
<dbReference type="Pfam" id="PF05707">
    <property type="entry name" value="Zot"/>
    <property type="match status" value="1"/>
</dbReference>
<dbReference type="RefSeq" id="WP_142792168.1">
    <property type="nucleotide sequence ID" value="NZ_VJMZ01000003.1"/>
</dbReference>
<dbReference type="SUPFAM" id="SSF52540">
    <property type="entry name" value="P-loop containing nucleoside triphosphate hydrolases"/>
    <property type="match status" value="1"/>
</dbReference>
<keyword evidence="3" id="KW-1185">Reference proteome</keyword>